<organism evidence="1 2">
    <name type="scientific">Bambusicola thoracicus</name>
    <name type="common">Chinese bamboo-partridge</name>
    <name type="synonym">Perdix thoracica</name>
    <dbReference type="NCBI Taxonomy" id="9083"/>
    <lineage>
        <taxon>Eukaryota</taxon>
        <taxon>Metazoa</taxon>
        <taxon>Chordata</taxon>
        <taxon>Craniata</taxon>
        <taxon>Vertebrata</taxon>
        <taxon>Euteleostomi</taxon>
        <taxon>Archelosauria</taxon>
        <taxon>Archosauria</taxon>
        <taxon>Dinosauria</taxon>
        <taxon>Saurischia</taxon>
        <taxon>Theropoda</taxon>
        <taxon>Coelurosauria</taxon>
        <taxon>Aves</taxon>
        <taxon>Neognathae</taxon>
        <taxon>Galloanserae</taxon>
        <taxon>Galliformes</taxon>
        <taxon>Phasianidae</taxon>
        <taxon>Perdicinae</taxon>
        <taxon>Bambusicola</taxon>
    </lineage>
</organism>
<evidence type="ECO:0000313" key="1">
    <source>
        <dbReference type="EMBL" id="POI18667.1"/>
    </source>
</evidence>
<comment type="caution">
    <text evidence="1">The sequence shown here is derived from an EMBL/GenBank/DDBJ whole genome shotgun (WGS) entry which is preliminary data.</text>
</comment>
<name>A0A2P4S3H0_BAMTH</name>
<reference evidence="1 2" key="1">
    <citation type="submission" date="2018-01" db="EMBL/GenBank/DDBJ databases">
        <title>Comparison of the Chinese Bamboo Partridge and Red Junglefowl genome sequences highlights the importance of demography in genome evolution.</title>
        <authorList>
            <person name="Tiley G.P."/>
            <person name="Kimball R.T."/>
            <person name="Braun E.L."/>
            <person name="Burleigh J.G."/>
        </authorList>
    </citation>
    <scope>NUCLEOTIDE SEQUENCE [LARGE SCALE GENOMIC DNA]</scope>
    <source>
        <strain evidence="1">RTK389</strain>
        <tissue evidence="1">Blood</tissue>
    </source>
</reference>
<sequence>MRPAGEQEMATCQVGAREAVSFAEVA</sequence>
<dbReference type="EMBL" id="PPHD01119488">
    <property type="protein sequence ID" value="POI18667.1"/>
    <property type="molecule type" value="Genomic_DNA"/>
</dbReference>
<dbReference type="AlphaFoldDB" id="A0A2P4S3H0"/>
<feature type="non-terminal residue" evidence="1">
    <location>
        <position position="26"/>
    </location>
</feature>
<dbReference type="Proteomes" id="UP000237246">
    <property type="component" value="Unassembled WGS sequence"/>
</dbReference>
<gene>
    <name evidence="1" type="ORF">CIB84_017589</name>
</gene>
<accession>A0A2P4S3H0</accession>
<evidence type="ECO:0000313" key="2">
    <source>
        <dbReference type="Proteomes" id="UP000237246"/>
    </source>
</evidence>
<proteinExistence type="predicted"/>
<protein>
    <submittedName>
        <fullName evidence="1">Uncharacterized protein</fullName>
    </submittedName>
</protein>
<keyword evidence="2" id="KW-1185">Reference proteome</keyword>